<evidence type="ECO:0000256" key="1">
    <source>
        <dbReference type="ARBA" id="ARBA00022691"/>
    </source>
</evidence>
<evidence type="ECO:0000313" key="5">
    <source>
        <dbReference type="EMBL" id="CAA2141015.1"/>
    </source>
</evidence>
<dbReference type="AlphaFoldDB" id="A0A679K092"/>
<comment type="similarity">
    <text evidence="2">Belongs to the tRNA methyltransferase O family.</text>
</comment>
<evidence type="ECO:0000259" key="4">
    <source>
        <dbReference type="PROSITE" id="PS51668"/>
    </source>
</evidence>
<reference evidence="5" key="1">
    <citation type="submission" date="2019-12" db="EMBL/GenBank/DDBJ databases">
        <authorList>
            <person name="Cremers G."/>
        </authorList>
    </citation>
    <scope>NUCLEOTIDE SEQUENCE</scope>
    <source>
        <strain evidence="5">Mbul2</strain>
        <plasmid evidence="5">1</plasmid>
    </source>
</reference>
<gene>
    <name evidence="5" type="ORF">MBLL_02416</name>
</gene>
<proteinExistence type="inferred from homology"/>
<dbReference type="EMBL" id="LR743510">
    <property type="protein sequence ID" value="CAA2141015.1"/>
    <property type="molecule type" value="Genomic_DNA"/>
</dbReference>
<sequence length="188" mass="20245">MRLMSDPIDRRPGEETVTLPASHDAGLYFIGRVRTPWATRAECPKNGLQTDAICTLEVDATFAPGLQNVEGASHLIVLYWMDRAARDIVRQRPRHAEGSRGTFSLRSPARPNPIALSVVELLGIDGATLSVRGLDCLDGTPLLDIKPYYATTDSRPGATVDRAGTAKTSEVSKTLEGSTTSDLPGATR</sequence>
<evidence type="ECO:0000256" key="2">
    <source>
        <dbReference type="ARBA" id="ARBA00033753"/>
    </source>
</evidence>
<dbReference type="InterPro" id="IPR036414">
    <property type="entry name" value="YaeB_N_sf"/>
</dbReference>
<dbReference type="PANTHER" id="PTHR12818:SF0">
    <property type="entry name" value="TRNA (ADENINE(37)-N6)-METHYLTRANSFERASE"/>
    <property type="match status" value="1"/>
</dbReference>
<keyword evidence="1" id="KW-0949">S-adenosyl-L-methionine</keyword>
<dbReference type="PROSITE" id="PS51668">
    <property type="entry name" value="TSAA_2"/>
    <property type="match status" value="1"/>
</dbReference>
<name>A0A679K092_9HYPH</name>
<dbReference type="Gene3D" id="2.40.30.70">
    <property type="entry name" value="YaeB-like"/>
    <property type="match status" value="1"/>
</dbReference>
<feature type="region of interest" description="Disordered" evidence="3">
    <location>
        <begin position="154"/>
        <end position="188"/>
    </location>
</feature>
<organism evidence="5">
    <name type="scientific">Methylobacterium bullatum</name>
    <dbReference type="NCBI Taxonomy" id="570505"/>
    <lineage>
        <taxon>Bacteria</taxon>
        <taxon>Pseudomonadati</taxon>
        <taxon>Pseudomonadota</taxon>
        <taxon>Alphaproteobacteria</taxon>
        <taxon>Hyphomicrobiales</taxon>
        <taxon>Methylobacteriaceae</taxon>
        <taxon>Methylobacterium</taxon>
    </lineage>
</organism>
<dbReference type="SUPFAM" id="SSF118196">
    <property type="entry name" value="YaeB-like"/>
    <property type="match status" value="1"/>
</dbReference>
<geneLocation type="plasmid" evidence="5">
    <name>1</name>
</geneLocation>
<feature type="compositionally biased region" description="Polar residues" evidence="3">
    <location>
        <begin position="166"/>
        <end position="182"/>
    </location>
</feature>
<dbReference type="Pfam" id="PF01980">
    <property type="entry name" value="TrmO_N"/>
    <property type="match status" value="1"/>
</dbReference>
<dbReference type="InterPro" id="IPR040372">
    <property type="entry name" value="YaeB-like"/>
</dbReference>
<protein>
    <submittedName>
        <fullName evidence="5">S-adenosyl-L-methionine-binding protein</fullName>
    </submittedName>
</protein>
<dbReference type="PANTHER" id="PTHR12818">
    <property type="entry name" value="TRNA (ADENINE(37)-N6)-METHYLTRANSFERASE"/>
    <property type="match status" value="1"/>
</dbReference>
<dbReference type="NCBIfam" id="TIGR00104">
    <property type="entry name" value="tRNA_TsaA"/>
    <property type="match status" value="1"/>
</dbReference>
<dbReference type="CDD" id="cd09281">
    <property type="entry name" value="UPF0066"/>
    <property type="match status" value="1"/>
</dbReference>
<feature type="domain" description="TsaA-like" evidence="4">
    <location>
        <begin position="27"/>
        <end position="157"/>
    </location>
</feature>
<dbReference type="InterPro" id="IPR023370">
    <property type="entry name" value="TrmO-like_N"/>
</dbReference>
<dbReference type="InterPro" id="IPR036413">
    <property type="entry name" value="YaeB-like_sf"/>
</dbReference>
<keyword evidence="5" id="KW-0614">Plasmid</keyword>
<accession>A0A679K092</accession>
<evidence type="ECO:0000256" key="3">
    <source>
        <dbReference type="SAM" id="MobiDB-lite"/>
    </source>
</evidence>